<dbReference type="AlphaFoldDB" id="F6FZ05"/>
<proteinExistence type="predicted"/>
<dbReference type="EMBL" id="CP002819">
    <property type="protein sequence ID" value="AEG68238.1"/>
    <property type="molecule type" value="Genomic_DNA"/>
</dbReference>
<accession>F6FZ05</accession>
<sequence>MAAAAPAASPATVASAPIHLPLPCAVVPPTALTRPFCP</sequence>
<dbReference type="PATRIC" id="fig|1031711.3.peg.919"/>
<dbReference type="KEGG" id="rsn:RSPO_c00937"/>
<name>F6FZ05_RALS8</name>
<organism evidence="1 2">
    <name type="scientific">Ralstonia solanacearum (strain Po82)</name>
    <dbReference type="NCBI Taxonomy" id="1031711"/>
    <lineage>
        <taxon>Bacteria</taxon>
        <taxon>Pseudomonadati</taxon>
        <taxon>Pseudomonadota</taxon>
        <taxon>Betaproteobacteria</taxon>
        <taxon>Burkholderiales</taxon>
        <taxon>Burkholderiaceae</taxon>
        <taxon>Ralstonia</taxon>
        <taxon>Ralstonia solanacearum species complex</taxon>
    </lineage>
</organism>
<evidence type="ECO:0000313" key="1">
    <source>
        <dbReference type="EMBL" id="AEG68238.1"/>
    </source>
</evidence>
<protein>
    <submittedName>
        <fullName evidence="1">Uncharacterized protein</fullName>
    </submittedName>
</protein>
<dbReference type="Proteomes" id="UP000007953">
    <property type="component" value="Chromosome"/>
</dbReference>
<reference evidence="1 2" key="1">
    <citation type="journal article" date="2011" name="J. Bacteriol.">
        <title>Complete genome sequence of the plant pathogen Ralstonia solanacearum strain Po82.</title>
        <authorList>
            <person name="Xu J."/>
            <person name="Zheng H.J."/>
            <person name="Liu L."/>
            <person name="Pan Z.C."/>
            <person name="Prior P."/>
            <person name="Tang B."/>
            <person name="Xu J.S."/>
            <person name="Zhang H."/>
            <person name="Tian Q."/>
            <person name="Zhang L.Q."/>
            <person name="Feng J."/>
        </authorList>
    </citation>
    <scope>NUCLEOTIDE SEQUENCE [LARGE SCALE GENOMIC DNA]</scope>
    <source>
        <strain evidence="1 2">Po82</strain>
    </source>
</reference>
<gene>
    <name evidence="1" type="ordered locus">RSPO_c00937</name>
</gene>
<dbReference type="HOGENOM" id="CLU_3332026_0_0_4"/>
<evidence type="ECO:0000313" key="2">
    <source>
        <dbReference type="Proteomes" id="UP000007953"/>
    </source>
</evidence>